<dbReference type="EMBL" id="JAADZU010000013">
    <property type="protein sequence ID" value="NDK89186.1"/>
    <property type="molecule type" value="Genomic_DNA"/>
</dbReference>
<dbReference type="PANTHER" id="PTHR41291">
    <property type="entry name" value="DNA ALKYLATION REPAIR PROTEIN"/>
    <property type="match status" value="1"/>
</dbReference>
<dbReference type="Proteomes" id="UP000466307">
    <property type="component" value="Unassembled WGS sequence"/>
</dbReference>
<evidence type="ECO:0000256" key="1">
    <source>
        <dbReference type="SAM" id="MobiDB-lite"/>
    </source>
</evidence>
<dbReference type="PANTHER" id="PTHR41291:SF1">
    <property type="entry name" value="DNA ALKYLATION REPAIR PROTEIN"/>
    <property type="match status" value="1"/>
</dbReference>
<dbReference type="Pfam" id="PF08713">
    <property type="entry name" value="DNA_alkylation"/>
    <property type="match status" value="1"/>
</dbReference>
<evidence type="ECO:0000313" key="3">
    <source>
        <dbReference type="Proteomes" id="UP000466307"/>
    </source>
</evidence>
<feature type="compositionally biased region" description="Low complexity" evidence="1">
    <location>
        <begin position="14"/>
        <end position="26"/>
    </location>
</feature>
<sequence length="259" mass="28533">MGENGIRRRNGLSAPAPTLDATTADPTGRRHHVDTRATGETVDSLMAELSDLADPAILAVNERHGDEHAVNLTRLRAVAKRVRTDHDLACALWATDDSAARLLAVLICRPRLFTADELDAMLRQARTPKVQDWLISYVVKKSTHVETLRVAWFDDPDPVVAGAGWTLTGDRIGSGADGLDLPELLTRIEDQMADAPDRLQWAMNGCLARIGIDHPDHRSRAIDIGERLEVLKDYPTARGCVSPFAPIWITEMVRRQEAG</sequence>
<proteinExistence type="predicted"/>
<keyword evidence="3" id="KW-1185">Reference proteome</keyword>
<dbReference type="InterPro" id="IPR016024">
    <property type="entry name" value="ARM-type_fold"/>
</dbReference>
<gene>
    <name evidence="2" type="ORF">GYA93_06255</name>
</gene>
<dbReference type="SUPFAM" id="SSF48371">
    <property type="entry name" value="ARM repeat"/>
    <property type="match status" value="1"/>
</dbReference>
<dbReference type="CDD" id="cd06561">
    <property type="entry name" value="AlkD_like"/>
    <property type="match status" value="1"/>
</dbReference>
<feature type="region of interest" description="Disordered" evidence="1">
    <location>
        <begin position="1"/>
        <end position="33"/>
    </location>
</feature>
<evidence type="ECO:0000313" key="2">
    <source>
        <dbReference type="EMBL" id="NDK89186.1"/>
    </source>
</evidence>
<comment type="caution">
    <text evidence="2">The sequence shown here is derived from an EMBL/GenBank/DDBJ whole genome shotgun (WGS) entry which is preliminary data.</text>
</comment>
<protein>
    <submittedName>
        <fullName evidence="2">DNA alkylation repair protein</fullName>
    </submittedName>
</protein>
<name>A0A7K3LLR2_9ACTN</name>
<accession>A0A7K3LLR2</accession>
<organism evidence="2 3">
    <name type="scientific">Gordonia desulfuricans</name>
    <dbReference type="NCBI Taxonomy" id="89051"/>
    <lineage>
        <taxon>Bacteria</taxon>
        <taxon>Bacillati</taxon>
        <taxon>Actinomycetota</taxon>
        <taxon>Actinomycetes</taxon>
        <taxon>Mycobacteriales</taxon>
        <taxon>Gordoniaceae</taxon>
        <taxon>Gordonia</taxon>
    </lineage>
</organism>
<dbReference type="InterPro" id="IPR014825">
    <property type="entry name" value="DNA_alkylation"/>
</dbReference>
<dbReference type="AlphaFoldDB" id="A0A7K3LLR2"/>
<reference evidence="2 3" key="1">
    <citation type="submission" date="2020-01" db="EMBL/GenBank/DDBJ databases">
        <title>Investigation of new actinobacteria for the biodesulphurisation of diesel fuel.</title>
        <authorList>
            <person name="Athi Narayanan S.M."/>
        </authorList>
    </citation>
    <scope>NUCLEOTIDE SEQUENCE [LARGE SCALE GENOMIC DNA]</scope>
    <source>
        <strain evidence="2 3">213E</strain>
    </source>
</reference>